<dbReference type="Proteomes" id="UP000521922">
    <property type="component" value="Unassembled WGS sequence"/>
</dbReference>
<dbReference type="Gene3D" id="1.10.10.10">
    <property type="entry name" value="Winged helix-like DNA-binding domain superfamily/Winged helix DNA-binding domain"/>
    <property type="match status" value="1"/>
</dbReference>
<name>A0A7Y9J232_9ACTN</name>
<feature type="domain" description="ANTAR" evidence="5">
    <location>
        <begin position="168"/>
        <end position="229"/>
    </location>
</feature>
<dbReference type="InterPro" id="IPR036388">
    <property type="entry name" value="WH-like_DNA-bd_sf"/>
</dbReference>
<proteinExistence type="predicted"/>
<evidence type="ECO:0000256" key="3">
    <source>
        <dbReference type="ARBA" id="ARBA00023015"/>
    </source>
</evidence>
<dbReference type="InterPro" id="IPR011006">
    <property type="entry name" value="CheY-like_superfamily"/>
</dbReference>
<keyword evidence="4" id="KW-0804">Transcription</keyword>
<dbReference type="InterPro" id="IPR029016">
    <property type="entry name" value="GAF-like_dom_sf"/>
</dbReference>
<keyword evidence="7" id="KW-1185">Reference proteome</keyword>
<dbReference type="RefSeq" id="WP_179753782.1">
    <property type="nucleotide sequence ID" value="NZ_BAAAGN010000003.1"/>
</dbReference>
<comment type="caution">
    <text evidence="6">The sequence shown here is derived from an EMBL/GenBank/DDBJ whole genome shotgun (WGS) entry which is preliminary data.</text>
</comment>
<dbReference type="InterPro" id="IPR005561">
    <property type="entry name" value="ANTAR"/>
</dbReference>
<dbReference type="EMBL" id="JACCBB010000001">
    <property type="protein sequence ID" value="NYD23796.1"/>
    <property type="molecule type" value="Genomic_DNA"/>
</dbReference>
<evidence type="ECO:0000313" key="6">
    <source>
        <dbReference type="EMBL" id="NYD23796.1"/>
    </source>
</evidence>
<dbReference type="SUPFAM" id="SSF52172">
    <property type="entry name" value="CheY-like"/>
    <property type="match status" value="1"/>
</dbReference>
<dbReference type="SMART" id="SM01012">
    <property type="entry name" value="ANTAR"/>
    <property type="match status" value="1"/>
</dbReference>
<accession>A0A7Y9J232</accession>
<evidence type="ECO:0000256" key="2">
    <source>
        <dbReference type="ARBA" id="ARBA00022777"/>
    </source>
</evidence>
<evidence type="ECO:0000259" key="5">
    <source>
        <dbReference type="PROSITE" id="PS50921"/>
    </source>
</evidence>
<gene>
    <name evidence="6" type="ORF">BJ968_003336</name>
</gene>
<dbReference type="InterPro" id="IPR003018">
    <property type="entry name" value="GAF"/>
</dbReference>
<dbReference type="Gene3D" id="3.30.450.40">
    <property type="match status" value="1"/>
</dbReference>
<protein>
    <recommendedName>
        <fullName evidence="5">ANTAR domain-containing protein</fullName>
    </recommendedName>
</protein>
<dbReference type="SUPFAM" id="SSF55781">
    <property type="entry name" value="GAF domain-like"/>
    <property type="match status" value="1"/>
</dbReference>
<dbReference type="GO" id="GO:0003723">
    <property type="term" value="F:RNA binding"/>
    <property type="evidence" value="ECO:0007669"/>
    <property type="project" value="InterPro"/>
</dbReference>
<keyword evidence="1" id="KW-0808">Transferase</keyword>
<keyword evidence="2" id="KW-0418">Kinase</keyword>
<dbReference type="InterPro" id="IPR012074">
    <property type="entry name" value="GAF_ANTAR"/>
</dbReference>
<dbReference type="AlphaFoldDB" id="A0A7Y9J232"/>
<dbReference type="PIRSF" id="PIRSF036625">
    <property type="entry name" value="GAF_ANTAR"/>
    <property type="match status" value="1"/>
</dbReference>
<dbReference type="Pfam" id="PF03861">
    <property type="entry name" value="ANTAR"/>
    <property type="match status" value="1"/>
</dbReference>
<sequence>MDVRADAVAAAVADVAGVLAQRGEPLDLAHRLVHHTADLVSASAVGFLVEDAAGRLSLLAASSSEAVVVELFQLQNDEGPCLDCYRDATPTAASTAAELTARWPRFAAKAISQGIVSVHTLPVQVLGRTVGALNLFRDREGPFSAVETDVAHAMASFGAVGIGQLVAGAEGDRLRDQLQEALDSRVVLEQAKGVLAERHRVHPDDAFTQLRTRARAQRRRLRDVASEVVAQLGEVPAGQA</sequence>
<evidence type="ECO:0000256" key="4">
    <source>
        <dbReference type="ARBA" id="ARBA00023163"/>
    </source>
</evidence>
<dbReference type="Pfam" id="PF13185">
    <property type="entry name" value="GAF_2"/>
    <property type="match status" value="1"/>
</dbReference>
<keyword evidence="3" id="KW-0805">Transcription regulation</keyword>
<evidence type="ECO:0000256" key="1">
    <source>
        <dbReference type="ARBA" id="ARBA00022679"/>
    </source>
</evidence>
<reference evidence="6 7" key="1">
    <citation type="submission" date="2020-07" db="EMBL/GenBank/DDBJ databases">
        <title>Sequencing the genomes of 1000 actinobacteria strains.</title>
        <authorList>
            <person name="Klenk H.-P."/>
        </authorList>
    </citation>
    <scope>NUCLEOTIDE SEQUENCE [LARGE SCALE GENOMIC DNA]</scope>
    <source>
        <strain evidence="6 7">DSM 7487</strain>
    </source>
</reference>
<dbReference type="PROSITE" id="PS50921">
    <property type="entry name" value="ANTAR"/>
    <property type="match status" value="1"/>
</dbReference>
<organism evidence="6 7">
    <name type="scientific">Kineococcus aurantiacus</name>
    <dbReference type="NCBI Taxonomy" id="37633"/>
    <lineage>
        <taxon>Bacteria</taxon>
        <taxon>Bacillati</taxon>
        <taxon>Actinomycetota</taxon>
        <taxon>Actinomycetes</taxon>
        <taxon>Kineosporiales</taxon>
        <taxon>Kineosporiaceae</taxon>
        <taxon>Kineococcus</taxon>
    </lineage>
</organism>
<evidence type="ECO:0000313" key="7">
    <source>
        <dbReference type="Proteomes" id="UP000521922"/>
    </source>
</evidence>
<dbReference type="GO" id="GO:0016301">
    <property type="term" value="F:kinase activity"/>
    <property type="evidence" value="ECO:0007669"/>
    <property type="project" value="UniProtKB-KW"/>
</dbReference>